<organism evidence="2">
    <name type="scientific">Cacopsylla melanoneura</name>
    <dbReference type="NCBI Taxonomy" id="428564"/>
    <lineage>
        <taxon>Eukaryota</taxon>
        <taxon>Metazoa</taxon>
        <taxon>Ecdysozoa</taxon>
        <taxon>Arthropoda</taxon>
        <taxon>Hexapoda</taxon>
        <taxon>Insecta</taxon>
        <taxon>Pterygota</taxon>
        <taxon>Neoptera</taxon>
        <taxon>Paraneoptera</taxon>
        <taxon>Hemiptera</taxon>
        <taxon>Sternorrhyncha</taxon>
        <taxon>Psylloidea</taxon>
        <taxon>Psyllidae</taxon>
        <taxon>Psyllinae</taxon>
        <taxon>Cacopsylla</taxon>
    </lineage>
</organism>
<protein>
    <submittedName>
        <fullName evidence="2">Uncharacterized protein</fullName>
    </submittedName>
</protein>
<accession>A0A8D8ZHT4</accession>
<reference evidence="2" key="1">
    <citation type="submission" date="2021-05" db="EMBL/GenBank/DDBJ databases">
        <authorList>
            <person name="Alioto T."/>
            <person name="Alioto T."/>
            <person name="Gomez Garrido J."/>
        </authorList>
    </citation>
    <scope>NUCLEOTIDE SEQUENCE</scope>
</reference>
<feature type="transmembrane region" description="Helical" evidence="1">
    <location>
        <begin position="68"/>
        <end position="93"/>
    </location>
</feature>
<dbReference type="AlphaFoldDB" id="A0A8D8ZHT4"/>
<keyword evidence="1" id="KW-0812">Transmembrane</keyword>
<keyword evidence="1" id="KW-1133">Transmembrane helix</keyword>
<name>A0A8D8ZHT4_9HEMI</name>
<keyword evidence="1" id="KW-0472">Membrane</keyword>
<evidence type="ECO:0000256" key="1">
    <source>
        <dbReference type="SAM" id="Phobius"/>
    </source>
</evidence>
<evidence type="ECO:0000313" key="2">
    <source>
        <dbReference type="EMBL" id="CAG6746701.1"/>
    </source>
</evidence>
<proteinExistence type="predicted"/>
<sequence>MYVYYSGIKNSTFDGTSSYKPSKLKGSFYRLILLKGSYVYFFSDDIIYENELILSLSEKKIFFIVKNTYSFLLTLNLPTLSVMCFSFCFLFCFRDTSRYGSIVVNL</sequence>
<dbReference type="EMBL" id="HBUF01511144">
    <property type="protein sequence ID" value="CAG6746701.1"/>
    <property type="molecule type" value="Transcribed_RNA"/>
</dbReference>